<reference evidence="1" key="2">
    <citation type="submission" date="2020-05" db="EMBL/GenBank/DDBJ databases">
        <authorList>
            <person name="Kim H.-S."/>
            <person name="Proctor R.H."/>
            <person name="Brown D.W."/>
        </authorList>
    </citation>
    <scope>NUCLEOTIDE SEQUENCE</scope>
    <source>
        <strain evidence="1">NRRL 22465</strain>
    </source>
</reference>
<dbReference type="AlphaFoldDB" id="A0A8H4UED7"/>
<evidence type="ECO:0000313" key="2">
    <source>
        <dbReference type="Proteomes" id="UP000635477"/>
    </source>
</evidence>
<accession>A0A8H4UED7</accession>
<proteinExistence type="predicted"/>
<protein>
    <submittedName>
        <fullName evidence="1">Uncharacterized protein</fullName>
    </submittedName>
</protein>
<dbReference type="EMBL" id="JABEYC010000681">
    <property type="protein sequence ID" value="KAF4975044.1"/>
    <property type="molecule type" value="Genomic_DNA"/>
</dbReference>
<comment type="caution">
    <text evidence="1">The sequence shown here is derived from an EMBL/GenBank/DDBJ whole genome shotgun (WGS) entry which is preliminary data.</text>
</comment>
<evidence type="ECO:0000313" key="1">
    <source>
        <dbReference type="EMBL" id="KAF4975044.1"/>
    </source>
</evidence>
<reference evidence="1" key="1">
    <citation type="journal article" date="2020" name="BMC Genomics">
        <title>Correction to: Identification and distribution of gene clusters required for synthesis of sphingolipid metabolism inhibitors in diverse species of the filamentous fungus Fusarium.</title>
        <authorList>
            <person name="Kim H.S."/>
            <person name="Lohmar J.M."/>
            <person name="Busman M."/>
            <person name="Brown D.W."/>
            <person name="Naumann T.A."/>
            <person name="Divon H.H."/>
            <person name="Lysoe E."/>
            <person name="Uhlig S."/>
            <person name="Proctor R.H."/>
        </authorList>
    </citation>
    <scope>NUCLEOTIDE SEQUENCE</scope>
    <source>
        <strain evidence="1">NRRL 22465</strain>
    </source>
</reference>
<gene>
    <name evidence="1" type="ORF">FZEAL_8113</name>
</gene>
<name>A0A8H4UED7_9HYPO</name>
<organism evidence="1 2">
    <name type="scientific">Fusarium zealandicum</name>
    <dbReference type="NCBI Taxonomy" id="1053134"/>
    <lineage>
        <taxon>Eukaryota</taxon>
        <taxon>Fungi</taxon>
        <taxon>Dikarya</taxon>
        <taxon>Ascomycota</taxon>
        <taxon>Pezizomycotina</taxon>
        <taxon>Sordariomycetes</taxon>
        <taxon>Hypocreomycetidae</taxon>
        <taxon>Hypocreales</taxon>
        <taxon>Nectriaceae</taxon>
        <taxon>Fusarium</taxon>
        <taxon>Fusarium staphyleae species complex</taxon>
    </lineage>
</organism>
<keyword evidence="2" id="KW-1185">Reference proteome</keyword>
<dbReference type="Proteomes" id="UP000635477">
    <property type="component" value="Unassembled WGS sequence"/>
</dbReference>
<sequence>MSGGNPQHDAYGFSNWSPFQAAFVVVVTSDGPVLVVLNGTESGAGTGAASPYVIAANNFHGNLRPAHYHQCPSSKQSCLGWTRLHLLGHA</sequence>